<dbReference type="EMBL" id="SLXQ01000011">
    <property type="protein sequence ID" value="TCP47852.1"/>
    <property type="molecule type" value="Genomic_DNA"/>
</dbReference>
<comment type="caution">
    <text evidence="2">The sequence shown here is derived from an EMBL/GenBank/DDBJ whole genome shotgun (WGS) entry which is preliminary data.</text>
</comment>
<dbReference type="Proteomes" id="UP000294911">
    <property type="component" value="Unassembled WGS sequence"/>
</dbReference>
<organism evidence="2 3">
    <name type="scientific">Tamaricihabitans halophyticus</name>
    <dbReference type="NCBI Taxonomy" id="1262583"/>
    <lineage>
        <taxon>Bacteria</taxon>
        <taxon>Bacillati</taxon>
        <taxon>Actinomycetota</taxon>
        <taxon>Actinomycetes</taxon>
        <taxon>Pseudonocardiales</taxon>
        <taxon>Pseudonocardiaceae</taxon>
        <taxon>Tamaricihabitans</taxon>
    </lineage>
</organism>
<dbReference type="RefSeq" id="WP_132878994.1">
    <property type="nucleotide sequence ID" value="NZ_SLXQ01000011.1"/>
</dbReference>
<dbReference type="InterPro" id="IPR013321">
    <property type="entry name" value="Arc_rbn_hlx_hlx"/>
</dbReference>
<feature type="region of interest" description="Disordered" evidence="1">
    <location>
        <begin position="153"/>
        <end position="175"/>
    </location>
</feature>
<gene>
    <name evidence="2" type="ORF">EV191_11157</name>
</gene>
<dbReference type="OrthoDB" id="5193907at2"/>
<evidence type="ECO:0000256" key="1">
    <source>
        <dbReference type="SAM" id="MobiDB-lite"/>
    </source>
</evidence>
<dbReference type="GO" id="GO:0006355">
    <property type="term" value="P:regulation of DNA-templated transcription"/>
    <property type="evidence" value="ECO:0007669"/>
    <property type="project" value="InterPro"/>
</dbReference>
<protein>
    <recommendedName>
        <fullName evidence="4">HicB-like protein involved in pilus formation</fullName>
    </recommendedName>
</protein>
<evidence type="ECO:0000313" key="2">
    <source>
        <dbReference type="EMBL" id="TCP47852.1"/>
    </source>
</evidence>
<proteinExistence type="predicted"/>
<dbReference type="Gene3D" id="1.10.1220.10">
    <property type="entry name" value="Met repressor-like"/>
    <property type="match status" value="1"/>
</dbReference>
<keyword evidence="3" id="KW-1185">Reference proteome</keyword>
<evidence type="ECO:0000313" key="3">
    <source>
        <dbReference type="Proteomes" id="UP000294911"/>
    </source>
</evidence>
<accession>A0A4R2QFE0</accession>
<feature type="region of interest" description="Disordered" evidence="1">
    <location>
        <begin position="78"/>
        <end position="101"/>
    </location>
</feature>
<dbReference type="AlphaFoldDB" id="A0A4R2QFE0"/>
<reference evidence="2 3" key="1">
    <citation type="submission" date="2019-03" db="EMBL/GenBank/DDBJ databases">
        <title>Genomic Encyclopedia of Type Strains, Phase IV (KMG-IV): sequencing the most valuable type-strain genomes for metagenomic binning, comparative biology and taxonomic classification.</title>
        <authorList>
            <person name="Goeker M."/>
        </authorList>
    </citation>
    <scope>NUCLEOTIDE SEQUENCE [LARGE SCALE GENOMIC DNA]</scope>
    <source>
        <strain evidence="2 3">DSM 45765</strain>
    </source>
</reference>
<evidence type="ECO:0008006" key="4">
    <source>
        <dbReference type="Google" id="ProtNLM"/>
    </source>
</evidence>
<dbReference type="InterPro" id="IPR010985">
    <property type="entry name" value="Ribbon_hlx_hlx"/>
</dbReference>
<sequence length="175" mass="18426">MDLTPYVDKLGREFAAAAEAGGEEARELAERLSAPLESAIRLTLLEALSSAAAEITQDLAPGSVEVLLRGRDPHFVVTPPASPEAGQDGAASSQPADGGFGAAEQVAEDGVTARINFRLPEHLKIAIEEAASQVGRSVNAWLVRVTSAALTQADPAQQGERSGTRSRQRYTGWVH</sequence>
<dbReference type="SUPFAM" id="SSF47598">
    <property type="entry name" value="Ribbon-helix-helix"/>
    <property type="match status" value="1"/>
</dbReference>
<name>A0A4R2QFE0_9PSEU</name>